<feature type="compositionally biased region" description="Basic and acidic residues" evidence="1">
    <location>
        <begin position="101"/>
        <end position="113"/>
    </location>
</feature>
<protein>
    <submittedName>
        <fullName evidence="2">Uncharacterized protein</fullName>
    </submittedName>
</protein>
<evidence type="ECO:0000313" key="2">
    <source>
        <dbReference type="EMBL" id="CBY20401.1"/>
    </source>
</evidence>
<dbReference type="Proteomes" id="UP000001307">
    <property type="component" value="Unassembled WGS sequence"/>
</dbReference>
<feature type="region of interest" description="Disordered" evidence="1">
    <location>
        <begin position="101"/>
        <end position="126"/>
    </location>
</feature>
<dbReference type="EMBL" id="FN653015">
    <property type="protein sequence ID" value="CBY20401.1"/>
    <property type="molecule type" value="Genomic_DNA"/>
</dbReference>
<name>E4WRL9_OIKDI</name>
<accession>E4WRL9</accession>
<dbReference type="InParanoid" id="E4WRL9"/>
<sequence>MRVTRRQLQLAKINNETETVIEFEEFLNCDVEKAEKSKKEADLKKNILEKSGHQTARHPNNEAFFTNVSTTKLVANQDRAPFLGDNEENVAYPQFQLTEVHESPDEAPRDRSMIRSPADSGIGENAEIGISSSDLSIYADELDRQNDNLTLDVVGRNSVDRANAVVETVDLTEMSTEIRDYKTEPVWSDDEYEVPANKSLSYGEKIEGK</sequence>
<proteinExistence type="predicted"/>
<gene>
    <name evidence="2" type="ORF">GSOID_T00000396001</name>
</gene>
<evidence type="ECO:0000313" key="3">
    <source>
        <dbReference type="Proteomes" id="UP000001307"/>
    </source>
</evidence>
<dbReference type="AlphaFoldDB" id="E4WRL9"/>
<reference evidence="2" key="1">
    <citation type="journal article" date="2010" name="Science">
        <title>Plasticity of animal genome architecture unmasked by rapid evolution of a pelagic tunicate.</title>
        <authorList>
            <person name="Denoeud F."/>
            <person name="Henriet S."/>
            <person name="Mungpakdee S."/>
            <person name="Aury J.M."/>
            <person name="Da Silva C."/>
            <person name="Brinkmann H."/>
            <person name="Mikhaleva J."/>
            <person name="Olsen L.C."/>
            <person name="Jubin C."/>
            <person name="Canestro C."/>
            <person name="Bouquet J.M."/>
            <person name="Danks G."/>
            <person name="Poulain J."/>
            <person name="Campsteijn C."/>
            <person name="Adamski M."/>
            <person name="Cross I."/>
            <person name="Yadetie F."/>
            <person name="Muffato M."/>
            <person name="Louis A."/>
            <person name="Butcher S."/>
            <person name="Tsagkogeorga G."/>
            <person name="Konrad A."/>
            <person name="Singh S."/>
            <person name="Jensen M.F."/>
            <person name="Cong E.H."/>
            <person name="Eikeseth-Otteraa H."/>
            <person name="Noel B."/>
            <person name="Anthouard V."/>
            <person name="Porcel B.M."/>
            <person name="Kachouri-Lafond R."/>
            <person name="Nishino A."/>
            <person name="Ugolini M."/>
            <person name="Chourrout P."/>
            <person name="Nishida H."/>
            <person name="Aasland R."/>
            <person name="Huzurbazar S."/>
            <person name="Westhof E."/>
            <person name="Delsuc F."/>
            <person name="Lehrach H."/>
            <person name="Reinhardt R."/>
            <person name="Weissenbach J."/>
            <person name="Roy S.W."/>
            <person name="Artiguenave F."/>
            <person name="Postlethwait J.H."/>
            <person name="Manak J.R."/>
            <person name="Thompson E.M."/>
            <person name="Jaillon O."/>
            <person name="Du Pasquier L."/>
            <person name="Boudinot P."/>
            <person name="Liberles D.A."/>
            <person name="Volff J.N."/>
            <person name="Philippe H."/>
            <person name="Lenhard B."/>
            <person name="Roest Crollius H."/>
            <person name="Wincker P."/>
            <person name="Chourrout D."/>
        </authorList>
    </citation>
    <scope>NUCLEOTIDE SEQUENCE [LARGE SCALE GENOMIC DNA]</scope>
</reference>
<organism evidence="2">
    <name type="scientific">Oikopleura dioica</name>
    <name type="common">Tunicate</name>
    <dbReference type="NCBI Taxonomy" id="34765"/>
    <lineage>
        <taxon>Eukaryota</taxon>
        <taxon>Metazoa</taxon>
        <taxon>Chordata</taxon>
        <taxon>Tunicata</taxon>
        <taxon>Appendicularia</taxon>
        <taxon>Copelata</taxon>
        <taxon>Oikopleuridae</taxon>
        <taxon>Oikopleura</taxon>
    </lineage>
</organism>
<keyword evidence="3" id="KW-1185">Reference proteome</keyword>
<evidence type="ECO:0000256" key="1">
    <source>
        <dbReference type="SAM" id="MobiDB-lite"/>
    </source>
</evidence>